<dbReference type="GeneID" id="8200086"/>
<dbReference type="FunCoup" id="C4R409">
    <property type="interactions" value="61"/>
</dbReference>
<dbReference type="HOGENOM" id="CLU_655710_0_0_1"/>
<reference evidence="2 3" key="1">
    <citation type="journal article" date="2009" name="Nat. Biotechnol.">
        <title>Genome sequence of the recombinant protein production host Pichia pastoris.</title>
        <authorList>
            <person name="De Schutter K."/>
            <person name="Lin Y.C."/>
            <person name="Tiels P."/>
            <person name="Van Hecke A."/>
            <person name="Glinka S."/>
            <person name="Weber-Lehmann J."/>
            <person name="Rouze P."/>
            <person name="Van de Peer Y."/>
            <person name="Callewaert N."/>
        </authorList>
    </citation>
    <scope>NUCLEOTIDE SEQUENCE [LARGE SCALE GENOMIC DNA]</scope>
    <source>
        <strain evidence="3">GS115 / ATCC 20864</strain>
    </source>
</reference>
<dbReference type="EMBL" id="FN392321">
    <property type="protein sequence ID" value="CAY70295.1"/>
    <property type="molecule type" value="Genomic_DNA"/>
</dbReference>
<dbReference type="KEGG" id="ppa:PAS_chr3_0258"/>
<feature type="compositionally biased region" description="Basic and acidic residues" evidence="1">
    <location>
        <begin position="314"/>
        <end position="328"/>
    </location>
</feature>
<keyword evidence="3" id="KW-1185">Reference proteome</keyword>
<dbReference type="RefSeq" id="XP_002492474.1">
    <property type="nucleotide sequence ID" value="XM_002492429.1"/>
</dbReference>
<protein>
    <submittedName>
        <fullName evidence="2">Uncharacterized protein</fullName>
    </submittedName>
</protein>
<gene>
    <name evidence="2" type="ordered locus">PAS_chr3_0258</name>
</gene>
<feature type="region of interest" description="Disordered" evidence="1">
    <location>
        <begin position="292"/>
        <end position="408"/>
    </location>
</feature>
<evidence type="ECO:0000256" key="1">
    <source>
        <dbReference type="SAM" id="MobiDB-lite"/>
    </source>
</evidence>
<organism evidence="2 3">
    <name type="scientific">Komagataella phaffii (strain GS115 / ATCC 20864)</name>
    <name type="common">Yeast</name>
    <name type="synonym">Pichia pastoris</name>
    <dbReference type="NCBI Taxonomy" id="644223"/>
    <lineage>
        <taxon>Eukaryota</taxon>
        <taxon>Fungi</taxon>
        <taxon>Dikarya</taxon>
        <taxon>Ascomycota</taxon>
        <taxon>Saccharomycotina</taxon>
        <taxon>Pichiomycetes</taxon>
        <taxon>Pichiales</taxon>
        <taxon>Pichiaceae</taxon>
        <taxon>Komagataella</taxon>
    </lineage>
</organism>
<feature type="compositionally biased region" description="Polar residues" evidence="1">
    <location>
        <begin position="301"/>
        <end position="313"/>
    </location>
</feature>
<proteinExistence type="predicted"/>
<sequence length="419" mass="46327">MGLFGRSKRKSRETLGFHKPISATDQYYLNQAQQKASDNFNIGQTQPSRAYSLSGQAASTALYAHNQRQNSLTSYRPPSIIPAYERRTMSLNSGSLRNSQTPRMRMNSITSTTTSVLVKTTKETLQDGSTRSITRQTIQDLGDYEIVQTTRIIPKHVVTASDNDLEALIGDFDQDFHNEIDYIPEEDEAVEENQGNSNDTSSGYYSVYSDAEEAPTRVIPRSNVPSPRQPIEHSDSITSSNLRKNVKFHAPPQQPKKEMKPKKSVQLTDEEMYSKAMEVAMAKVYGDRLNSMNKRGDATNPAVTATPSLTEQSIDGKHASKEQIKIEADAQASRVQEKKGEPASNGKSDGKFDNSHSDASTGPTTPPASTTPSPASAQRKFFKMGSSSETKRHSSTKSKHPSPQKSQLMRRLLALFDLA</sequence>
<feature type="compositionally biased region" description="Basic residues" evidence="1">
    <location>
        <begin position="393"/>
        <end position="402"/>
    </location>
</feature>
<evidence type="ECO:0000313" key="3">
    <source>
        <dbReference type="Proteomes" id="UP000000314"/>
    </source>
</evidence>
<dbReference type="AlphaFoldDB" id="C4R409"/>
<dbReference type="OrthoDB" id="10396442at2759"/>
<feature type="region of interest" description="Disordered" evidence="1">
    <location>
        <begin position="211"/>
        <end position="244"/>
    </location>
</feature>
<dbReference type="Proteomes" id="UP000000314">
    <property type="component" value="Chromosome 3"/>
</dbReference>
<dbReference type="InParanoid" id="C4R409"/>
<accession>C4R409</accession>
<name>C4R409_KOMPG</name>
<evidence type="ECO:0000313" key="2">
    <source>
        <dbReference type="EMBL" id="CAY70295.1"/>
    </source>
</evidence>
<feature type="compositionally biased region" description="Low complexity" evidence="1">
    <location>
        <begin position="359"/>
        <end position="377"/>
    </location>
</feature>